<dbReference type="STRING" id="74031.SAMN04488077_101159"/>
<gene>
    <name evidence="1" type="ORF">ROTO_09030</name>
</gene>
<dbReference type="AlphaFoldDB" id="A0A0L6CY01"/>
<evidence type="ECO:0000313" key="1">
    <source>
        <dbReference type="EMBL" id="KNX42601.1"/>
    </source>
</evidence>
<reference evidence="2" key="1">
    <citation type="submission" date="2015-07" db="EMBL/GenBank/DDBJ databases">
        <title>Draft Genome Sequence of Roseovarius tolerans EL-164, a producer of N-Acylated Alanine Methyl Esters (NAMEs).</title>
        <authorList>
            <person name="Voget S."/>
            <person name="Bruns H."/>
            <person name="Wagner-Doebler I."/>
            <person name="Schulz S."/>
            <person name="Daniel R."/>
        </authorList>
    </citation>
    <scope>NUCLEOTIDE SEQUENCE [LARGE SCALE GENOMIC DNA]</scope>
    <source>
        <strain evidence="2">EL-164</strain>
    </source>
</reference>
<dbReference type="GO" id="GO:0016787">
    <property type="term" value="F:hydrolase activity"/>
    <property type="evidence" value="ECO:0007669"/>
    <property type="project" value="UniProtKB-KW"/>
</dbReference>
<evidence type="ECO:0000313" key="2">
    <source>
        <dbReference type="Proteomes" id="UP000037046"/>
    </source>
</evidence>
<dbReference type="PATRIC" id="fig|74031.6.peg.926"/>
<dbReference type="Proteomes" id="UP000037046">
    <property type="component" value="Unassembled WGS sequence"/>
</dbReference>
<dbReference type="InterPro" id="IPR011227">
    <property type="entry name" value="UCP029730"/>
</dbReference>
<keyword evidence="2" id="KW-1185">Reference proteome</keyword>
<dbReference type="Pfam" id="PF05013">
    <property type="entry name" value="FGase"/>
    <property type="match status" value="1"/>
</dbReference>
<organism evidence="1 2">
    <name type="scientific">Roseovarius tolerans</name>
    <dbReference type="NCBI Taxonomy" id="74031"/>
    <lineage>
        <taxon>Bacteria</taxon>
        <taxon>Pseudomonadati</taxon>
        <taxon>Pseudomonadota</taxon>
        <taxon>Alphaproteobacteria</taxon>
        <taxon>Rhodobacterales</taxon>
        <taxon>Roseobacteraceae</taxon>
        <taxon>Roseovarius</taxon>
    </lineage>
</organism>
<sequence length="255" mass="27430">MLAKRAEAYEIINADGVGPAVIVCEHASNHIPADYDGLGLDPSARDSHAAWDPGAEDAARRLSEALEAPMIAGRVSRLVYDCNRPPEAPSAMPERSERIAVPGNVGLSAAARAARAARVYAPFTRATSDLIARRGRVGTPFALITMHSFTPQWMGQPRAVEIGILHDSDARLADAMLAQEVPGRQVERNAPYGPADGVTHSLRLHGIANGLPNVMLEVRNDLIATPAQQDRVAAELLRLLRPALVWLKLMEAHDA</sequence>
<proteinExistence type="predicted"/>
<dbReference type="OrthoDB" id="9815326at2"/>
<name>A0A0L6CY01_9RHOB</name>
<comment type="caution">
    <text evidence="1">The sequence shown here is derived from an EMBL/GenBank/DDBJ whole genome shotgun (WGS) entry which is preliminary data.</text>
</comment>
<accession>A0A0L6CY01</accession>
<dbReference type="Gene3D" id="3.40.630.40">
    <property type="entry name" value="Zn-dependent exopeptidases"/>
    <property type="match status" value="1"/>
</dbReference>
<keyword evidence="1" id="KW-0378">Hydrolase</keyword>
<dbReference type="PIRSF" id="PIRSF029730">
    <property type="entry name" value="UCP029730"/>
    <property type="match status" value="1"/>
</dbReference>
<dbReference type="RefSeq" id="WP_050661836.1">
    <property type="nucleotide sequence ID" value="NZ_CP118494.1"/>
</dbReference>
<protein>
    <submittedName>
        <fullName evidence="1">N-formylglutamate amidohydrolase</fullName>
    </submittedName>
</protein>
<dbReference type="EMBL" id="LGVV01000007">
    <property type="protein sequence ID" value="KNX42601.1"/>
    <property type="molecule type" value="Genomic_DNA"/>
</dbReference>
<dbReference type="SUPFAM" id="SSF53187">
    <property type="entry name" value="Zn-dependent exopeptidases"/>
    <property type="match status" value="1"/>
</dbReference>
<dbReference type="InterPro" id="IPR007709">
    <property type="entry name" value="N-FG_amidohydro"/>
</dbReference>